<dbReference type="PANTHER" id="PTHR21248:SF12">
    <property type="entry name" value="CARDIOLIPIN SYNTHASE C"/>
    <property type="match status" value="1"/>
</dbReference>
<dbReference type="CDD" id="cd09111">
    <property type="entry name" value="PLDc_ymdC_like_1"/>
    <property type="match status" value="1"/>
</dbReference>
<dbReference type="FunFam" id="3.30.870.10:FF:000024">
    <property type="entry name" value="Cardiolipin synthase C"/>
    <property type="match status" value="1"/>
</dbReference>
<dbReference type="KEGG" id="rgu:A4W93_10580"/>
<dbReference type="AlphaFoldDB" id="A0A1W6L7V7"/>
<protein>
    <submittedName>
        <fullName evidence="1">Uncharacterized protein</fullName>
    </submittedName>
</protein>
<dbReference type="Proteomes" id="UP000193427">
    <property type="component" value="Chromosome"/>
</dbReference>
<dbReference type="GO" id="GO:0030572">
    <property type="term" value="F:phosphatidyltransferase activity"/>
    <property type="evidence" value="ECO:0007669"/>
    <property type="project" value="UniProtKB-ARBA"/>
</dbReference>
<proteinExistence type="predicted"/>
<evidence type="ECO:0000313" key="1">
    <source>
        <dbReference type="EMBL" id="ARN20312.1"/>
    </source>
</evidence>
<dbReference type="SMART" id="SM00155">
    <property type="entry name" value="PLDc"/>
    <property type="match status" value="2"/>
</dbReference>
<dbReference type="RefSeq" id="WP_085750584.1">
    <property type="nucleotide sequence ID" value="NZ_BSPR01000014.1"/>
</dbReference>
<dbReference type="OrthoDB" id="9814092at2"/>
<dbReference type="PROSITE" id="PS51257">
    <property type="entry name" value="PROKAR_LIPOPROTEIN"/>
    <property type="match status" value="1"/>
</dbReference>
<dbReference type="Pfam" id="PF13091">
    <property type="entry name" value="PLDc_2"/>
    <property type="match status" value="2"/>
</dbReference>
<dbReference type="SUPFAM" id="SSF56024">
    <property type="entry name" value="Phospholipase D/nuclease"/>
    <property type="match status" value="2"/>
</dbReference>
<accession>A0A1W6L7V7</accession>
<name>A0A1W6L7V7_9BURK</name>
<sequence length="518" mass="55726">MFRVLLAACVLTGLVGCAQLPPLDPRPESTALTGTDDTRLGRAVAPAAAAHPGLTGIHPLNDPRDAFAARVLLADVAERSLDVQYYIWHRDLSGLLLFAALKDAADRGVRVRLLLDDNNTSGLDPAIAALDAHPDIEVRLFNPFPLRGARMLGYLTDFSRLNRRMHNKSFTADNQVTIVGGRNVGDEYFGATDGTVFSDLDVVAAGPAVQEVSKEFDRYWASESAYPASRLVPPADAAARAAFAEELARHRAAPETAGYVAAVRESDIVQALLAGRLSQEWAATQLVSDDPAKGLDRADAKGLLTHQVGVIFGSPTSRVDLVSPYFVPEQTGVDLFTGMQARGVKVRILTNALESNDVAPVHAGYAKWRKPLLAAGVQLFELKRQSDLPKKKKKDKGPEKGNGMTGSSASSLHAKTFAADGRRAFVGSFNFDPRSARLNTELGLIIDSPTLAGAIGTVFDEDVPLLAYEVKLDDAGDLVWIERSEGGAPVEYTKEPNTGIFKRALITVLSVLPIDWLL</sequence>
<dbReference type="CDD" id="cd09113">
    <property type="entry name" value="PLDc_ymdC_like_2"/>
    <property type="match status" value="1"/>
</dbReference>
<dbReference type="PROSITE" id="PS50035">
    <property type="entry name" value="PLD"/>
    <property type="match status" value="2"/>
</dbReference>
<keyword evidence="2" id="KW-1185">Reference proteome</keyword>
<gene>
    <name evidence="1" type="ORF">A4W93_10580</name>
</gene>
<dbReference type="Gene3D" id="3.30.870.10">
    <property type="entry name" value="Endonuclease Chain A"/>
    <property type="match status" value="2"/>
</dbReference>
<dbReference type="InterPro" id="IPR001736">
    <property type="entry name" value="PLipase_D/transphosphatidylase"/>
</dbReference>
<dbReference type="EMBL" id="CP015118">
    <property type="protein sequence ID" value="ARN20312.1"/>
    <property type="molecule type" value="Genomic_DNA"/>
</dbReference>
<reference evidence="1 2" key="1">
    <citation type="submission" date="2016-04" db="EMBL/GenBank/DDBJ databases">
        <title>Complete genome sequence of natural rubber-degrading, novel Gram-negative bacterium, Rhizobacter gummiphilus strain NS21.</title>
        <authorList>
            <person name="Tabata M."/>
            <person name="Kasai D."/>
            <person name="Fukuda M."/>
        </authorList>
    </citation>
    <scope>NUCLEOTIDE SEQUENCE [LARGE SCALE GENOMIC DNA]</scope>
    <source>
        <strain evidence="1 2">NS21</strain>
    </source>
</reference>
<evidence type="ECO:0000313" key="2">
    <source>
        <dbReference type="Proteomes" id="UP000193427"/>
    </source>
</evidence>
<dbReference type="InterPro" id="IPR025202">
    <property type="entry name" value="PLD-like_dom"/>
</dbReference>
<dbReference type="GO" id="GO:0032049">
    <property type="term" value="P:cardiolipin biosynthetic process"/>
    <property type="evidence" value="ECO:0007669"/>
    <property type="project" value="UniProtKB-ARBA"/>
</dbReference>
<dbReference type="PANTHER" id="PTHR21248">
    <property type="entry name" value="CARDIOLIPIN SYNTHASE"/>
    <property type="match status" value="1"/>
</dbReference>
<organism evidence="1 2">
    <name type="scientific">Piscinibacter gummiphilus</name>
    <dbReference type="NCBI Taxonomy" id="946333"/>
    <lineage>
        <taxon>Bacteria</taxon>
        <taxon>Pseudomonadati</taxon>
        <taxon>Pseudomonadota</taxon>
        <taxon>Betaproteobacteria</taxon>
        <taxon>Burkholderiales</taxon>
        <taxon>Sphaerotilaceae</taxon>
        <taxon>Piscinibacter</taxon>
    </lineage>
</organism>
<dbReference type="STRING" id="946333.A4W93_10580"/>